<evidence type="ECO:0000256" key="3">
    <source>
        <dbReference type="ARBA" id="ARBA00023054"/>
    </source>
</evidence>
<evidence type="ECO:0000256" key="5">
    <source>
        <dbReference type="SAM" id="Phobius"/>
    </source>
</evidence>
<dbReference type="PANTHER" id="PTHR30563">
    <property type="entry name" value="DNA RECOMBINATION PROTEIN RMUC"/>
    <property type="match status" value="1"/>
</dbReference>
<dbReference type="RefSeq" id="WP_040093897.1">
    <property type="nucleotide sequence ID" value="NZ_CM020866.1"/>
</dbReference>
<reference evidence="6 7" key="1">
    <citation type="journal article" date="2015" name="MBio">
        <title>Genome sequence of the Drosophila melanogaster male-killing Spiroplasma strain MSRO endosymbiont.</title>
        <authorList>
            <person name="Paredes J.C."/>
            <person name="Herren J.K."/>
            <person name="Schupfer F."/>
            <person name="Marin R."/>
            <person name="Claverol S."/>
            <person name="Kuo C.H."/>
            <person name="Lemaitre B."/>
            <person name="Beven L."/>
        </authorList>
    </citation>
    <scope>NUCLEOTIDE SEQUENCE [LARGE SCALE GENOMIC DNA]</scope>
    <source>
        <strain evidence="6 7">MSRO</strain>
    </source>
</reference>
<dbReference type="STRING" id="2138.SMSRO_v1c16920"/>
<evidence type="ECO:0000256" key="1">
    <source>
        <dbReference type="ARBA" id="ARBA00003416"/>
    </source>
</evidence>
<evidence type="ECO:0000313" key="6">
    <source>
        <dbReference type="EMBL" id="PQM31985.1"/>
    </source>
</evidence>
<organism evidence="6 7">
    <name type="scientific">Spiroplasma poulsonii</name>
    <dbReference type="NCBI Taxonomy" id="2138"/>
    <lineage>
        <taxon>Bacteria</taxon>
        <taxon>Bacillati</taxon>
        <taxon>Mycoplasmatota</taxon>
        <taxon>Mollicutes</taxon>
        <taxon>Entomoplasmatales</taxon>
        <taxon>Spiroplasmataceae</taxon>
        <taxon>Spiroplasma</taxon>
    </lineage>
</organism>
<dbReference type="Proteomes" id="UP000031565">
    <property type="component" value="Unassembled WGS sequence"/>
</dbReference>
<dbReference type="AlphaFoldDB" id="A0A2P6FEU6"/>
<dbReference type="EMBL" id="JTLV02000001">
    <property type="protein sequence ID" value="PQM31985.1"/>
    <property type="molecule type" value="Genomic_DNA"/>
</dbReference>
<gene>
    <name evidence="6" type="primary">rmuC</name>
    <name evidence="6" type="ORF">SMSRO_SF018590</name>
</gene>
<keyword evidence="5" id="KW-0812">Transmembrane</keyword>
<dbReference type="PANTHER" id="PTHR30563:SF0">
    <property type="entry name" value="DNA RECOMBINATION PROTEIN RMUC"/>
    <property type="match status" value="1"/>
</dbReference>
<comment type="function">
    <text evidence="1">Involved in DNA recombination.</text>
</comment>
<name>A0A2P6FEU6_9MOLU</name>
<dbReference type="OrthoDB" id="370725at2"/>
<protein>
    <submittedName>
        <fullName evidence="6">DNA recombination protein RmuC</fullName>
    </submittedName>
</protein>
<comment type="similarity">
    <text evidence="2">Belongs to the RmuC family.</text>
</comment>
<sequence>MTTISYVLLGIILGILVIFLGIYLFKSSKKTMANNDSALLQKDIKASKEILEKQVTMLQGQLTEQKQELLKLISEFQRSSITNDNEFNRNLTSLYEGLNSFKNNLSKQDSDLKNNLNQQGQSISKSFSDVLSNLNVLKESSVTLKEVEEKVKALNDIFLNNKKRGNLGEYLLEKVLSDMYGEGHQGWERQYRLPTGTLVDALVKTGGAKENIAIDAKFPLTNYNKYLETSEKAIKDKFLNLFKQDLKDRINEVAKYINLENEISSAIMFVPSEDLFAFIYGQFPEDVITFAFRKKVWVTSPTTLSAILFVLEKHMREVAFNKNLEVIKNNLLRIKSEFDRWVERWEEFTKNFTKLNGNIDQLNTTHHKIHSQYNKILNDQQLEQPLDEV</sequence>
<evidence type="ECO:0000313" key="7">
    <source>
        <dbReference type="Proteomes" id="UP000031565"/>
    </source>
</evidence>
<keyword evidence="3" id="KW-0175">Coiled coil</keyword>
<evidence type="ECO:0000256" key="4">
    <source>
        <dbReference type="ARBA" id="ARBA00023172"/>
    </source>
</evidence>
<comment type="caution">
    <text evidence="6">The sequence shown here is derived from an EMBL/GenBank/DDBJ whole genome shotgun (WGS) entry which is preliminary data.</text>
</comment>
<keyword evidence="5" id="KW-1133">Transmembrane helix</keyword>
<dbReference type="Pfam" id="PF02646">
    <property type="entry name" value="RmuC"/>
    <property type="match status" value="1"/>
</dbReference>
<keyword evidence="7" id="KW-1185">Reference proteome</keyword>
<proteinExistence type="inferred from homology"/>
<keyword evidence="4" id="KW-0233">DNA recombination</keyword>
<dbReference type="InterPro" id="IPR003798">
    <property type="entry name" value="DNA_recombination_RmuC"/>
</dbReference>
<keyword evidence="5" id="KW-0472">Membrane</keyword>
<feature type="transmembrane region" description="Helical" evidence="5">
    <location>
        <begin position="6"/>
        <end position="25"/>
    </location>
</feature>
<accession>A0A2P6FEU6</accession>
<dbReference type="GO" id="GO:0006310">
    <property type="term" value="P:DNA recombination"/>
    <property type="evidence" value="ECO:0007669"/>
    <property type="project" value="UniProtKB-KW"/>
</dbReference>
<evidence type="ECO:0000256" key="2">
    <source>
        <dbReference type="ARBA" id="ARBA00009840"/>
    </source>
</evidence>